<accession>A0A2M9H8D3</accession>
<evidence type="ECO:0000313" key="3">
    <source>
        <dbReference type="Proteomes" id="UP000229095"/>
    </source>
</evidence>
<dbReference type="RefSeq" id="WP_100511165.1">
    <property type="nucleotide sequence ID" value="NZ_PEBI01000003.1"/>
</dbReference>
<dbReference type="GO" id="GO:0003677">
    <property type="term" value="F:DNA binding"/>
    <property type="evidence" value="ECO:0007669"/>
    <property type="project" value="InterPro"/>
</dbReference>
<dbReference type="InterPro" id="IPR010982">
    <property type="entry name" value="Lambda_DNA-bd_dom_sf"/>
</dbReference>
<proteinExistence type="predicted"/>
<dbReference type="Pfam" id="PF13560">
    <property type="entry name" value="HTH_31"/>
    <property type="match status" value="1"/>
</dbReference>
<protein>
    <submittedName>
        <fullName evidence="2">Transcriptional regulator</fullName>
    </submittedName>
</protein>
<dbReference type="SUPFAM" id="SSF47413">
    <property type="entry name" value="lambda repressor-like DNA-binding domains"/>
    <property type="match status" value="1"/>
</dbReference>
<gene>
    <name evidence="2" type="ORF">CS006_07390</name>
</gene>
<dbReference type="AlphaFoldDB" id="A0A2M9H8D3"/>
<name>A0A2M9H8D3_9BIFI</name>
<evidence type="ECO:0000313" key="2">
    <source>
        <dbReference type="EMBL" id="PJM73062.1"/>
    </source>
</evidence>
<dbReference type="Gene3D" id="1.10.260.40">
    <property type="entry name" value="lambda repressor-like DNA-binding domains"/>
    <property type="match status" value="1"/>
</dbReference>
<keyword evidence="3" id="KW-1185">Reference proteome</keyword>
<dbReference type="InterPro" id="IPR001387">
    <property type="entry name" value="Cro/C1-type_HTH"/>
</dbReference>
<feature type="domain" description="HTH cro/C1-type" evidence="1">
    <location>
        <begin position="22"/>
        <end position="82"/>
    </location>
</feature>
<dbReference type="CDD" id="cd00093">
    <property type="entry name" value="HTH_XRE"/>
    <property type="match status" value="1"/>
</dbReference>
<dbReference type="SMART" id="SM00530">
    <property type="entry name" value="HTH_XRE"/>
    <property type="match status" value="1"/>
</dbReference>
<dbReference type="OrthoDB" id="5074395at2"/>
<dbReference type="PROSITE" id="PS50943">
    <property type="entry name" value="HTH_CROC1"/>
    <property type="match status" value="1"/>
</dbReference>
<sequence length="93" mass="10654">MPKTSPADDEWREYVKRLGVNLQRARQQRRLSQERVAYDAGLSRYTYQKFEKGESMPGTPANPSLHNVMAIAQVLGVDLTDLLPEPWPDLRAK</sequence>
<reference evidence="2 3" key="1">
    <citation type="submission" date="2017-10" db="EMBL/GenBank/DDBJ databases">
        <title>Draft genome sequences of strains TRE 1, TRE 9, TRE H and TRI 7, isolated from tamarins, belonging to four potential novel Bifidobacterium species.</title>
        <authorList>
            <person name="Mattarelli P."/>
            <person name="Modesto M."/>
            <person name="Puglisi E."/>
            <person name="Morelli L."/>
            <person name="Spezio C."/>
            <person name="Bonetti A."/>
            <person name="Sandri C."/>
        </authorList>
    </citation>
    <scope>NUCLEOTIDE SEQUENCE [LARGE SCALE GENOMIC DNA]</scope>
    <source>
        <strain evidence="3">TRE1</strain>
    </source>
</reference>
<dbReference type="EMBL" id="PEBI01000003">
    <property type="protein sequence ID" value="PJM73062.1"/>
    <property type="molecule type" value="Genomic_DNA"/>
</dbReference>
<evidence type="ECO:0000259" key="1">
    <source>
        <dbReference type="PROSITE" id="PS50943"/>
    </source>
</evidence>
<dbReference type="Proteomes" id="UP000229095">
    <property type="component" value="Unassembled WGS sequence"/>
</dbReference>
<comment type="caution">
    <text evidence="2">The sequence shown here is derived from an EMBL/GenBank/DDBJ whole genome shotgun (WGS) entry which is preliminary data.</text>
</comment>
<organism evidence="2 3">
    <name type="scientific">Bifidobacterium primatium</name>
    <dbReference type="NCBI Taxonomy" id="2045438"/>
    <lineage>
        <taxon>Bacteria</taxon>
        <taxon>Bacillati</taxon>
        <taxon>Actinomycetota</taxon>
        <taxon>Actinomycetes</taxon>
        <taxon>Bifidobacteriales</taxon>
        <taxon>Bifidobacteriaceae</taxon>
        <taxon>Bifidobacterium</taxon>
    </lineage>
</organism>